<protein>
    <recommendedName>
        <fullName evidence="2">BTB domain-containing protein</fullName>
    </recommendedName>
</protein>
<dbReference type="Proteomes" id="UP000274822">
    <property type="component" value="Unassembled WGS sequence"/>
</dbReference>
<feature type="domain" description="BTB" evidence="2">
    <location>
        <begin position="25"/>
        <end position="54"/>
    </location>
</feature>
<comment type="caution">
    <text evidence="3">The sequence shown here is derived from an EMBL/GenBank/DDBJ whole genome shotgun (WGS) entry which is preliminary data.</text>
</comment>
<name>A0A433QS84_9FUNG</name>
<dbReference type="AlphaFoldDB" id="A0A433QS84"/>
<dbReference type="InterPro" id="IPR000210">
    <property type="entry name" value="BTB/POZ_dom"/>
</dbReference>
<dbReference type="Gene3D" id="3.30.710.10">
    <property type="entry name" value="Potassium Channel Kv1.1, Chain A"/>
    <property type="match status" value="1"/>
</dbReference>
<dbReference type="EMBL" id="RBNJ01001869">
    <property type="protein sequence ID" value="RUS32664.1"/>
    <property type="molecule type" value="Genomic_DNA"/>
</dbReference>
<evidence type="ECO:0000256" key="1">
    <source>
        <dbReference type="SAM" id="MobiDB-lite"/>
    </source>
</evidence>
<reference evidence="3 4" key="1">
    <citation type="journal article" date="2018" name="New Phytol.">
        <title>Phylogenomics of Endogonaceae and evolution of mycorrhizas within Mucoromycota.</title>
        <authorList>
            <person name="Chang Y."/>
            <person name="Desiro A."/>
            <person name="Na H."/>
            <person name="Sandor L."/>
            <person name="Lipzen A."/>
            <person name="Clum A."/>
            <person name="Barry K."/>
            <person name="Grigoriev I.V."/>
            <person name="Martin F.M."/>
            <person name="Stajich J.E."/>
            <person name="Smith M.E."/>
            <person name="Bonito G."/>
            <person name="Spatafora J.W."/>
        </authorList>
    </citation>
    <scope>NUCLEOTIDE SEQUENCE [LARGE SCALE GENOMIC DNA]</scope>
    <source>
        <strain evidence="3 4">AD002</strain>
    </source>
</reference>
<gene>
    <name evidence="3" type="ORF">BC938DRAFT_474675</name>
</gene>
<evidence type="ECO:0000313" key="4">
    <source>
        <dbReference type="Proteomes" id="UP000274822"/>
    </source>
</evidence>
<accession>A0A433QS84</accession>
<dbReference type="PROSITE" id="PS50097">
    <property type="entry name" value="BTB"/>
    <property type="match status" value="1"/>
</dbReference>
<dbReference type="CDD" id="cd18186">
    <property type="entry name" value="BTB_POZ_ZBTB_KLHL-like"/>
    <property type="match status" value="1"/>
</dbReference>
<organism evidence="3 4">
    <name type="scientific">Jimgerdemannia flammicorona</name>
    <dbReference type="NCBI Taxonomy" id="994334"/>
    <lineage>
        <taxon>Eukaryota</taxon>
        <taxon>Fungi</taxon>
        <taxon>Fungi incertae sedis</taxon>
        <taxon>Mucoromycota</taxon>
        <taxon>Mucoromycotina</taxon>
        <taxon>Endogonomycetes</taxon>
        <taxon>Endogonales</taxon>
        <taxon>Endogonaceae</taxon>
        <taxon>Jimgerdemannia</taxon>
    </lineage>
</organism>
<keyword evidence="4" id="KW-1185">Reference proteome</keyword>
<dbReference type="InterPro" id="IPR011333">
    <property type="entry name" value="SKP1/BTB/POZ_sf"/>
</dbReference>
<evidence type="ECO:0000313" key="3">
    <source>
        <dbReference type="EMBL" id="RUS32664.1"/>
    </source>
</evidence>
<dbReference type="SUPFAM" id="SSF54695">
    <property type="entry name" value="POZ domain"/>
    <property type="match status" value="1"/>
</dbReference>
<feature type="compositionally biased region" description="Polar residues" evidence="1">
    <location>
        <begin position="61"/>
        <end position="81"/>
    </location>
</feature>
<sequence length="134" mass="14614">MKTTALSTSSHVKPEIRANHYYDDGNVILCVDNAHFRVHASILRLSSSYFENLLPEFLSETDPQNNNNACPHQDYTATGANSEIEERGDNPEAGEPIPLPTDLAYVRLSARKGSQRKAVGGVTASRQISAAESV</sequence>
<proteinExistence type="predicted"/>
<feature type="region of interest" description="Disordered" evidence="1">
    <location>
        <begin position="60"/>
        <end position="100"/>
    </location>
</feature>
<evidence type="ECO:0000259" key="2">
    <source>
        <dbReference type="PROSITE" id="PS50097"/>
    </source>
</evidence>